<organism evidence="1 2">
    <name type="scientific">Acanthopleuribacter pedis</name>
    <dbReference type="NCBI Taxonomy" id="442870"/>
    <lineage>
        <taxon>Bacteria</taxon>
        <taxon>Pseudomonadati</taxon>
        <taxon>Acidobacteriota</taxon>
        <taxon>Holophagae</taxon>
        <taxon>Acanthopleuribacterales</taxon>
        <taxon>Acanthopleuribacteraceae</taxon>
        <taxon>Acanthopleuribacter</taxon>
    </lineage>
</organism>
<dbReference type="AlphaFoldDB" id="A0A8J7Q9A4"/>
<accession>A0A8J7Q9A4</accession>
<evidence type="ECO:0000313" key="1">
    <source>
        <dbReference type="EMBL" id="MBO1320986.1"/>
    </source>
</evidence>
<keyword evidence="2" id="KW-1185">Reference proteome</keyword>
<gene>
    <name evidence="1" type="ORF">J3U88_21085</name>
</gene>
<proteinExistence type="predicted"/>
<dbReference type="Proteomes" id="UP000664417">
    <property type="component" value="Unassembled WGS sequence"/>
</dbReference>
<sequence length="959" mass="104966">MNGFATLPRVWSYLIVTTFFLSFSHPLLGKGPLANIDADSKFIVYYGDDYYTRDAAHNKVVNQALINDLRRFDVVVLQPNQPNFTPEIVAKLKESRNGGADPGVAYVFGYISIGEDFLALGTAPWVSPRPEDNTGPRVLRDGRLVPSHPEGGGPMASYYIDVETQRWNTTDCAAPYLEVERDCGTRTCTNPDLVLATCNPLEDNVADLNTNFLGYMVYPDDLWLEMLKTMRIGGGAPFSDRVTKAGLLQIVGDRPADANLLTDRTQNFGMDGFFFDTIDTAGPYQDINWYPWTQAAMKTLIKNIAEDPDFADDKIFANRGGFYFQAGLQSPATGAFPIDDSIAPYINAFLFESYLYDSAPGTNEGPLGESEFYTDNRLVQLPKILAEAARPEGFTVFTLEYDSGRATTYGEAVPDAVIAQTRAAFGATTYLADDGNLNTVNLTMVNALDQVVAQDTEAPVWNSTARLYLTGDGAVDEAVRVGAQAAVAGDAAGTAIIRWDVAQDASLPVQYVLYYGTADTISTAQSRVLDAADIDRGEGYNHNPRNAFPYQTTVSELGDGTWYFWIRARDAHGHEDTNTNVQRLTLGAVPSHPTRRIVLDGDLSEWADFTGFIGDSADIDHPVAGAQIDLLDLRFAHDAERLFVAYELESFTTFNTWGFNLYLDTDNDLSTGFTNYGNFAIGADYLVQSGSLYRRENEAWVATGADVQVGTDPHVELSLPLAALGNPAELRAVFVGNSIALPNGVDATDYVPDGAAAAAGGNAFQSYSTAAVTNPVAAGAITVGDGSAADFAPLTAFPEDADDINLPAGQAENIDWRSVTTAHDPNNLYFLYEAYGLIQVDYFLQVFIDTDGDRTTGYSGISDAFPLGAEYMIEGQWLYRFDSDDQSQWSGAWTWLGTVGYSWFSNYGEIFIPRPWMNNPTRLQMFFKGRNNDGTGVVEDLYPDRALSPEAARFEYVLD</sequence>
<reference evidence="1" key="1">
    <citation type="submission" date="2021-03" db="EMBL/GenBank/DDBJ databases">
        <authorList>
            <person name="Wang G."/>
        </authorList>
    </citation>
    <scope>NUCLEOTIDE SEQUENCE</scope>
    <source>
        <strain evidence="1">KCTC 12899</strain>
    </source>
</reference>
<name>A0A8J7Q9A4_9BACT</name>
<dbReference type="RefSeq" id="WP_207860961.1">
    <property type="nucleotide sequence ID" value="NZ_JAFREP010000020.1"/>
</dbReference>
<protein>
    <submittedName>
        <fullName evidence="1">Uncharacterized protein</fullName>
    </submittedName>
</protein>
<comment type="caution">
    <text evidence="1">The sequence shown here is derived from an EMBL/GenBank/DDBJ whole genome shotgun (WGS) entry which is preliminary data.</text>
</comment>
<dbReference type="Gene3D" id="3.20.20.70">
    <property type="entry name" value="Aldolase class I"/>
    <property type="match status" value="1"/>
</dbReference>
<evidence type="ECO:0000313" key="2">
    <source>
        <dbReference type="Proteomes" id="UP000664417"/>
    </source>
</evidence>
<dbReference type="InterPro" id="IPR013785">
    <property type="entry name" value="Aldolase_TIM"/>
</dbReference>
<dbReference type="EMBL" id="JAFREP010000020">
    <property type="protein sequence ID" value="MBO1320986.1"/>
    <property type="molecule type" value="Genomic_DNA"/>
</dbReference>